<keyword evidence="3" id="KW-1185">Reference proteome</keyword>
<dbReference type="HOGENOM" id="CLU_163283_0_0_5"/>
<accession>B9K2T0</accession>
<dbReference type="KEGG" id="avi:Avi_6194"/>
<proteinExistence type="predicted"/>
<evidence type="ECO:0000313" key="3">
    <source>
        <dbReference type="Proteomes" id="UP000001596"/>
    </source>
</evidence>
<dbReference type="EMBL" id="CP000634">
    <property type="protein sequence ID" value="ACM39178.1"/>
    <property type="molecule type" value="Genomic_DNA"/>
</dbReference>
<reference evidence="2 3" key="1">
    <citation type="journal article" date="2009" name="J. Bacteriol.">
        <title>Genome sequences of three Agrobacterium biovars help elucidate the evolution of multichromosome genomes in bacteria.</title>
        <authorList>
            <person name="Slater S.C."/>
            <person name="Goldman B.S."/>
            <person name="Goodner B."/>
            <person name="Setubal J.C."/>
            <person name="Farrand S.K."/>
            <person name="Nester E.W."/>
            <person name="Burr T.J."/>
            <person name="Banta L."/>
            <person name="Dickerman A.W."/>
            <person name="Paulsen I."/>
            <person name="Otten L."/>
            <person name="Suen G."/>
            <person name="Welch R."/>
            <person name="Almeida N.F."/>
            <person name="Arnold F."/>
            <person name="Burton O.T."/>
            <person name="Du Z."/>
            <person name="Ewing A."/>
            <person name="Godsy E."/>
            <person name="Heisel S."/>
            <person name="Houmiel K.L."/>
            <person name="Jhaveri J."/>
            <person name="Lu J."/>
            <person name="Miller N.M."/>
            <person name="Norton S."/>
            <person name="Chen Q."/>
            <person name="Phoolcharoen W."/>
            <person name="Ohlin V."/>
            <person name="Ondrusek D."/>
            <person name="Pride N."/>
            <person name="Stricklin S.L."/>
            <person name="Sun J."/>
            <person name="Wheeler C."/>
            <person name="Wilson L."/>
            <person name="Zhu H."/>
            <person name="Wood D.W."/>
        </authorList>
    </citation>
    <scope>NUCLEOTIDE SEQUENCE [LARGE SCALE GENOMIC DNA]</scope>
    <source>
        <strain evidence="3">S4 / ATCC BAA-846</strain>
    </source>
</reference>
<dbReference type="AlphaFoldDB" id="B9K2T0"/>
<organism evidence="2 3">
    <name type="scientific">Allorhizobium ampelinum (strain ATCC BAA-846 / DSM 112012 / S4)</name>
    <name type="common">Agrobacterium vitis (strain S4)</name>
    <dbReference type="NCBI Taxonomy" id="311402"/>
    <lineage>
        <taxon>Bacteria</taxon>
        <taxon>Pseudomonadati</taxon>
        <taxon>Pseudomonadota</taxon>
        <taxon>Alphaproteobacteria</taxon>
        <taxon>Hyphomicrobiales</taxon>
        <taxon>Rhizobiaceae</taxon>
        <taxon>Rhizobium/Agrobacterium group</taxon>
        <taxon>Allorhizobium</taxon>
        <taxon>Allorhizobium ampelinum</taxon>
    </lineage>
</organism>
<evidence type="ECO:0000313" key="2">
    <source>
        <dbReference type="EMBL" id="ACM39178.1"/>
    </source>
</evidence>
<sequence length="127" mass="13838">MSNPIRGTITRSINGEQMEFRLAANEWCELEEELGKPMGAILREFAERVQNETISMAFLRSIFRAALCRCKPGLTHDAAGEIMSSIDLKDAATIIGETINASMPKAAAEKDGAPGKSRAARTKNPSR</sequence>
<protein>
    <submittedName>
        <fullName evidence="2">Uncharacterized protein</fullName>
    </submittedName>
</protein>
<gene>
    <name evidence="2" type="ordered locus">Avi_6194</name>
</gene>
<dbReference type="RefSeq" id="WP_012654420.1">
    <property type="nucleotide sequence ID" value="NC_011988.1"/>
</dbReference>
<feature type="region of interest" description="Disordered" evidence="1">
    <location>
        <begin position="104"/>
        <end position="127"/>
    </location>
</feature>
<feature type="compositionally biased region" description="Basic residues" evidence="1">
    <location>
        <begin position="118"/>
        <end position="127"/>
    </location>
</feature>
<name>B9K2T0_ALLAM</name>
<dbReference type="Proteomes" id="UP000001596">
    <property type="component" value="Chromosome 2"/>
</dbReference>
<dbReference type="STRING" id="311402.Avi_6194"/>
<evidence type="ECO:0000256" key="1">
    <source>
        <dbReference type="SAM" id="MobiDB-lite"/>
    </source>
</evidence>